<name>A0A1Q9JEX2_9FIRM</name>
<comment type="caution">
    <text evidence="1">The sequence shown here is derived from an EMBL/GenBank/DDBJ whole genome shotgun (WGS) entry which is preliminary data.</text>
</comment>
<dbReference type="PANTHER" id="PTHR33747">
    <property type="entry name" value="UPF0225 PROTEIN SCO1677"/>
    <property type="match status" value="1"/>
</dbReference>
<accession>A0A1Q9JEX2</accession>
<dbReference type="RefSeq" id="WP_075711681.1">
    <property type="nucleotide sequence ID" value="NZ_MJIE01000001.1"/>
</dbReference>
<protein>
    <recommendedName>
        <fullName evidence="3">SEC-C domain-containing protein</fullName>
    </recommendedName>
</protein>
<dbReference type="AlphaFoldDB" id="A0A1Q9JEX2"/>
<dbReference type="Gene3D" id="3.10.450.50">
    <property type="match status" value="1"/>
</dbReference>
<dbReference type="Proteomes" id="UP000187404">
    <property type="component" value="Unassembled WGS sequence"/>
</dbReference>
<dbReference type="OrthoDB" id="5872at2"/>
<sequence length="166" mass="19280">MSLYTDWKTLLENQTDDTFEAFWDEYCKAEMKIYSRILEHHDEHLTGALGELSEKFEVRPVIFEGFLDGIENSLKNGDSLDIESMTEDSAIDLDVDFEKLYYNMWQADAPHLYSLEAWSGVLDEDTRKRISKEYKKSKIYHAPKKPGRNDPCPCGSGKKYKNCCGR</sequence>
<dbReference type="EMBL" id="MJIE01000001">
    <property type="protein sequence ID" value="OLR54661.1"/>
    <property type="molecule type" value="Genomic_DNA"/>
</dbReference>
<reference evidence="1 2" key="1">
    <citation type="journal article" date="2016" name="Appl. Environ. Microbiol.">
        <title>Function and Phylogeny of Bacterial Butyryl Coenzyme A:Acetate Transferases and Their Diversity in the Proximal Colon of Swine.</title>
        <authorList>
            <person name="Trachsel J."/>
            <person name="Bayles D.O."/>
            <person name="Looft T."/>
            <person name="Levine U.Y."/>
            <person name="Allen H.K."/>
        </authorList>
    </citation>
    <scope>NUCLEOTIDE SEQUENCE [LARGE SCALE GENOMIC DNA]</scope>
    <source>
        <strain evidence="1 2">68-3-10</strain>
    </source>
</reference>
<dbReference type="Pfam" id="PF02810">
    <property type="entry name" value="SEC-C"/>
    <property type="match status" value="1"/>
</dbReference>
<dbReference type="InterPro" id="IPR004027">
    <property type="entry name" value="SEC_C_motif"/>
</dbReference>
<dbReference type="STRING" id="1261640.BHK98_00275"/>
<keyword evidence="2" id="KW-1185">Reference proteome</keyword>
<evidence type="ECO:0008006" key="3">
    <source>
        <dbReference type="Google" id="ProtNLM"/>
    </source>
</evidence>
<dbReference type="NCBIfam" id="NF004088">
    <property type="entry name" value="PRK05590.1"/>
    <property type="match status" value="1"/>
</dbReference>
<proteinExistence type="predicted"/>
<evidence type="ECO:0000313" key="2">
    <source>
        <dbReference type="Proteomes" id="UP000187404"/>
    </source>
</evidence>
<evidence type="ECO:0000313" key="1">
    <source>
        <dbReference type="EMBL" id="OLR54661.1"/>
    </source>
</evidence>
<gene>
    <name evidence="1" type="ORF">BHK98_00275</name>
</gene>
<organism evidence="1 2">
    <name type="scientific">Hornefia porci</name>
    <dbReference type="NCBI Taxonomy" id="2652292"/>
    <lineage>
        <taxon>Bacteria</taxon>
        <taxon>Bacillati</taxon>
        <taxon>Bacillota</taxon>
        <taxon>Clostridia</taxon>
        <taxon>Peptostreptococcales</taxon>
        <taxon>Anaerovoracaceae</taxon>
        <taxon>Hornefia</taxon>
    </lineage>
</organism>
<dbReference type="PANTHER" id="PTHR33747:SF1">
    <property type="entry name" value="ADENYLATE CYCLASE-ASSOCIATED CAP C-TERMINAL DOMAIN-CONTAINING PROTEIN"/>
    <property type="match status" value="1"/>
</dbReference>
<dbReference type="SUPFAM" id="SSF103642">
    <property type="entry name" value="Sec-C motif"/>
    <property type="match status" value="1"/>
</dbReference>